<comment type="similarity">
    <text evidence="5">Belongs to the SAT4 family.</text>
</comment>
<feature type="transmembrane region" description="Helical" evidence="7">
    <location>
        <begin position="31"/>
        <end position="52"/>
    </location>
</feature>
<feature type="transmembrane region" description="Helical" evidence="7">
    <location>
        <begin position="226"/>
        <end position="248"/>
    </location>
</feature>
<evidence type="ECO:0000259" key="8">
    <source>
        <dbReference type="Pfam" id="PF20684"/>
    </source>
</evidence>
<feature type="domain" description="Rhodopsin" evidence="8">
    <location>
        <begin position="70"/>
        <end position="249"/>
    </location>
</feature>
<feature type="region of interest" description="Disordered" evidence="6">
    <location>
        <begin position="302"/>
        <end position="342"/>
    </location>
</feature>
<comment type="caution">
    <text evidence="9">The sequence shown here is derived from an EMBL/GenBank/DDBJ whole genome shotgun (WGS) entry which is preliminary data.</text>
</comment>
<keyword evidence="2 7" id="KW-0812">Transmembrane</keyword>
<evidence type="ECO:0000256" key="4">
    <source>
        <dbReference type="ARBA" id="ARBA00023136"/>
    </source>
</evidence>
<protein>
    <recommendedName>
        <fullName evidence="8">Rhodopsin domain-containing protein</fullName>
    </recommendedName>
</protein>
<feature type="transmembrane region" description="Helical" evidence="7">
    <location>
        <begin position="107"/>
        <end position="129"/>
    </location>
</feature>
<name>A0ABR0JWD3_9EURO</name>
<dbReference type="InterPro" id="IPR049326">
    <property type="entry name" value="Rhodopsin_dom_fungi"/>
</dbReference>
<gene>
    <name evidence="9" type="ORF">LTR24_009892</name>
</gene>
<feature type="transmembrane region" description="Helical" evidence="7">
    <location>
        <begin position="72"/>
        <end position="95"/>
    </location>
</feature>
<dbReference type="InterPro" id="IPR052337">
    <property type="entry name" value="SAT4-like"/>
</dbReference>
<evidence type="ECO:0000256" key="5">
    <source>
        <dbReference type="ARBA" id="ARBA00038359"/>
    </source>
</evidence>
<feature type="compositionally biased region" description="Polar residues" evidence="6">
    <location>
        <begin position="331"/>
        <end position="342"/>
    </location>
</feature>
<evidence type="ECO:0000256" key="2">
    <source>
        <dbReference type="ARBA" id="ARBA00022692"/>
    </source>
</evidence>
<comment type="subcellular location">
    <subcellularLocation>
        <location evidence="1">Membrane</location>
        <topology evidence="1">Multi-pass membrane protein</topology>
    </subcellularLocation>
</comment>
<feature type="compositionally biased region" description="Basic and acidic residues" evidence="6">
    <location>
        <begin position="306"/>
        <end position="320"/>
    </location>
</feature>
<feature type="region of interest" description="Disordered" evidence="6">
    <location>
        <begin position="259"/>
        <end position="290"/>
    </location>
</feature>
<dbReference type="EMBL" id="JAVRRG010000247">
    <property type="protein sequence ID" value="KAK5075775.1"/>
    <property type="molecule type" value="Genomic_DNA"/>
</dbReference>
<feature type="transmembrane region" description="Helical" evidence="7">
    <location>
        <begin position="185"/>
        <end position="206"/>
    </location>
</feature>
<keyword evidence="3 7" id="KW-1133">Transmembrane helix</keyword>
<keyword evidence="4 7" id="KW-0472">Membrane</keyword>
<dbReference type="Pfam" id="PF20684">
    <property type="entry name" value="Fung_rhodopsin"/>
    <property type="match status" value="1"/>
</dbReference>
<sequence>MPVTDRVLTVLPAPAGYVVDFENPMRTGNVAGYWVTGIGLILSTSFLAMRMYTKLVITKGFSLDDAALLASFMVASIIYVPCLGFAKFSILFLYFKLAQLRWFRICVYTLMAVVISYSVGIIFALIFPCQPISANWDLNITDYKCIDKAAIYLATAAVNVITDLLLLLLPIPMVLRLQMPRSQKIALMIVFAVGSATLVTSVVRLILMIPMVKNADQTWAVSLPCIWIQVEANLVVVCVSLPALRHFVKHFAPRLMRDDSQGSSNGPSYLNKNSDLNTFGSAPVSRNKKKYGRMQDDSILEMTVNFEDKEQAQENSHDIAADDDSERAIWQTKTVTSQQGQT</sequence>
<evidence type="ECO:0000256" key="1">
    <source>
        <dbReference type="ARBA" id="ARBA00004141"/>
    </source>
</evidence>
<feature type="transmembrane region" description="Helical" evidence="7">
    <location>
        <begin position="149"/>
        <end position="173"/>
    </location>
</feature>
<keyword evidence="10" id="KW-1185">Reference proteome</keyword>
<accession>A0ABR0JWD3</accession>
<dbReference type="Proteomes" id="UP001345013">
    <property type="component" value="Unassembled WGS sequence"/>
</dbReference>
<evidence type="ECO:0000256" key="7">
    <source>
        <dbReference type="SAM" id="Phobius"/>
    </source>
</evidence>
<evidence type="ECO:0000256" key="3">
    <source>
        <dbReference type="ARBA" id="ARBA00022989"/>
    </source>
</evidence>
<proteinExistence type="inferred from homology"/>
<evidence type="ECO:0000313" key="9">
    <source>
        <dbReference type="EMBL" id="KAK5075775.1"/>
    </source>
</evidence>
<reference evidence="9 10" key="1">
    <citation type="submission" date="2023-08" db="EMBL/GenBank/DDBJ databases">
        <title>Black Yeasts Isolated from many extreme environments.</title>
        <authorList>
            <person name="Coleine C."/>
            <person name="Stajich J.E."/>
            <person name="Selbmann L."/>
        </authorList>
    </citation>
    <scope>NUCLEOTIDE SEQUENCE [LARGE SCALE GENOMIC DNA]</scope>
    <source>
        <strain evidence="9 10">CCFEE 5885</strain>
    </source>
</reference>
<dbReference type="PANTHER" id="PTHR33048:SF124">
    <property type="entry name" value="INTEGRAL MEMBRANE PROTEIN"/>
    <property type="match status" value="1"/>
</dbReference>
<organism evidence="9 10">
    <name type="scientific">Lithohypha guttulata</name>
    <dbReference type="NCBI Taxonomy" id="1690604"/>
    <lineage>
        <taxon>Eukaryota</taxon>
        <taxon>Fungi</taxon>
        <taxon>Dikarya</taxon>
        <taxon>Ascomycota</taxon>
        <taxon>Pezizomycotina</taxon>
        <taxon>Eurotiomycetes</taxon>
        <taxon>Chaetothyriomycetidae</taxon>
        <taxon>Chaetothyriales</taxon>
        <taxon>Trichomeriaceae</taxon>
        <taxon>Lithohypha</taxon>
    </lineage>
</organism>
<feature type="compositionally biased region" description="Polar residues" evidence="6">
    <location>
        <begin position="261"/>
        <end position="280"/>
    </location>
</feature>
<dbReference type="PANTHER" id="PTHR33048">
    <property type="entry name" value="PTH11-LIKE INTEGRAL MEMBRANE PROTEIN (AFU_ORTHOLOGUE AFUA_5G11245)"/>
    <property type="match status" value="1"/>
</dbReference>
<evidence type="ECO:0000313" key="10">
    <source>
        <dbReference type="Proteomes" id="UP001345013"/>
    </source>
</evidence>
<evidence type="ECO:0000256" key="6">
    <source>
        <dbReference type="SAM" id="MobiDB-lite"/>
    </source>
</evidence>